<proteinExistence type="predicted"/>
<evidence type="ECO:0000313" key="2">
    <source>
        <dbReference type="Proteomes" id="UP000765509"/>
    </source>
</evidence>
<name>A0A9Q3K7K4_9BASI</name>
<gene>
    <name evidence="1" type="ORF">O181_114314</name>
</gene>
<evidence type="ECO:0000313" key="1">
    <source>
        <dbReference type="EMBL" id="MBW0574599.1"/>
    </source>
</evidence>
<accession>A0A9Q3K7K4</accession>
<comment type="caution">
    <text evidence="1">The sequence shown here is derived from an EMBL/GenBank/DDBJ whole genome shotgun (WGS) entry which is preliminary data.</text>
</comment>
<organism evidence="1 2">
    <name type="scientific">Austropuccinia psidii MF-1</name>
    <dbReference type="NCBI Taxonomy" id="1389203"/>
    <lineage>
        <taxon>Eukaryota</taxon>
        <taxon>Fungi</taxon>
        <taxon>Dikarya</taxon>
        <taxon>Basidiomycota</taxon>
        <taxon>Pucciniomycotina</taxon>
        <taxon>Pucciniomycetes</taxon>
        <taxon>Pucciniales</taxon>
        <taxon>Sphaerophragmiaceae</taxon>
        <taxon>Austropuccinia</taxon>
    </lineage>
</organism>
<protein>
    <submittedName>
        <fullName evidence="1">Uncharacterized protein</fullName>
    </submittedName>
</protein>
<dbReference type="EMBL" id="AVOT02094534">
    <property type="protein sequence ID" value="MBW0574599.1"/>
    <property type="molecule type" value="Genomic_DNA"/>
</dbReference>
<dbReference type="Proteomes" id="UP000765509">
    <property type="component" value="Unassembled WGS sequence"/>
</dbReference>
<sequence length="105" mass="11404">MTHTLTFHSIQNVQLRPHHVGRGISPYTPTPTRAHAYTPKHTDAYAPAPAQAHAYAPATSGFMCHLQMVNALTCFAFVCMMCHTPASTPASLCSELQPSQPLMLS</sequence>
<keyword evidence="2" id="KW-1185">Reference proteome</keyword>
<dbReference type="AlphaFoldDB" id="A0A9Q3K7K4"/>
<reference evidence="1" key="1">
    <citation type="submission" date="2021-03" db="EMBL/GenBank/DDBJ databases">
        <title>Draft genome sequence of rust myrtle Austropuccinia psidii MF-1, a brazilian biotype.</title>
        <authorList>
            <person name="Quecine M.C."/>
            <person name="Pachon D.M.R."/>
            <person name="Bonatelli M.L."/>
            <person name="Correr F.H."/>
            <person name="Franceschini L.M."/>
            <person name="Leite T.F."/>
            <person name="Margarido G.R.A."/>
            <person name="Almeida C.A."/>
            <person name="Ferrarezi J.A."/>
            <person name="Labate C.A."/>
        </authorList>
    </citation>
    <scope>NUCLEOTIDE SEQUENCE</scope>
    <source>
        <strain evidence="1">MF-1</strain>
    </source>
</reference>